<dbReference type="SUPFAM" id="SSF46785">
    <property type="entry name" value="Winged helix' DNA-binding domain"/>
    <property type="match status" value="1"/>
</dbReference>
<dbReference type="InterPro" id="IPR036388">
    <property type="entry name" value="WH-like_DNA-bd_sf"/>
</dbReference>
<accession>A0A1H1SBJ9</accession>
<gene>
    <name evidence="6" type="ORF">SAMN04488539_1705</name>
</gene>
<dbReference type="InterPro" id="IPR011991">
    <property type="entry name" value="ArsR-like_HTH"/>
</dbReference>
<feature type="domain" description="HTH arsR-type" evidence="5">
    <location>
        <begin position="29"/>
        <end position="106"/>
    </location>
</feature>
<dbReference type="AlphaFoldDB" id="A0A1H1SBJ9"/>
<organism evidence="6 7">
    <name type="scientific">Corynebacterium timonense</name>
    <dbReference type="NCBI Taxonomy" id="441500"/>
    <lineage>
        <taxon>Bacteria</taxon>
        <taxon>Bacillati</taxon>
        <taxon>Actinomycetota</taxon>
        <taxon>Actinomycetes</taxon>
        <taxon>Mycobacteriales</taxon>
        <taxon>Corynebacteriaceae</taxon>
        <taxon>Corynebacterium</taxon>
    </lineage>
</organism>
<dbReference type="SMART" id="SM00418">
    <property type="entry name" value="HTH_ARSR"/>
    <property type="match status" value="1"/>
</dbReference>
<evidence type="ECO:0000256" key="3">
    <source>
        <dbReference type="ARBA" id="ARBA00023163"/>
    </source>
</evidence>
<feature type="region of interest" description="Disordered" evidence="4">
    <location>
        <begin position="90"/>
        <end position="113"/>
    </location>
</feature>
<reference evidence="6 7" key="1">
    <citation type="submission" date="2016-10" db="EMBL/GenBank/DDBJ databases">
        <authorList>
            <person name="de Groot N.N."/>
        </authorList>
    </citation>
    <scope>NUCLEOTIDE SEQUENCE [LARGE SCALE GENOMIC DNA]</scope>
    <source>
        <strain evidence="6 7">DSM 45434</strain>
    </source>
</reference>
<dbReference type="Proteomes" id="UP000182237">
    <property type="component" value="Chromosome I"/>
</dbReference>
<dbReference type="GO" id="GO:0003677">
    <property type="term" value="F:DNA binding"/>
    <property type="evidence" value="ECO:0007669"/>
    <property type="project" value="UniProtKB-KW"/>
</dbReference>
<dbReference type="PANTHER" id="PTHR33154:SF33">
    <property type="entry name" value="TRANSCRIPTIONAL REPRESSOR SDPR"/>
    <property type="match status" value="1"/>
</dbReference>
<evidence type="ECO:0000256" key="1">
    <source>
        <dbReference type="ARBA" id="ARBA00023015"/>
    </source>
</evidence>
<dbReference type="RefSeq" id="WP_172812386.1">
    <property type="nucleotide sequence ID" value="NZ_LT629765.1"/>
</dbReference>
<dbReference type="Gene3D" id="1.10.10.10">
    <property type="entry name" value="Winged helix-like DNA-binding domain superfamily/Winged helix DNA-binding domain"/>
    <property type="match status" value="1"/>
</dbReference>
<sequence>MVNYLRKAVEPELAVERINCYRYGEEYVSVLSAVSDGVRWNILRLCASRSRTQTELRATLGVSSSVLCRHIHILKRAGLVESTRWGRTRKVSTTPSAREMLERSLPLHDAHRT</sequence>
<dbReference type="InterPro" id="IPR036390">
    <property type="entry name" value="WH_DNA-bd_sf"/>
</dbReference>
<dbReference type="PANTHER" id="PTHR33154">
    <property type="entry name" value="TRANSCRIPTIONAL REGULATOR, ARSR FAMILY"/>
    <property type="match status" value="1"/>
</dbReference>
<name>A0A1H1SBJ9_9CORY</name>
<dbReference type="InterPro" id="IPR051081">
    <property type="entry name" value="HTH_MetalResp_TranReg"/>
</dbReference>
<evidence type="ECO:0000313" key="6">
    <source>
        <dbReference type="EMBL" id="SDS45243.1"/>
    </source>
</evidence>
<keyword evidence="1" id="KW-0805">Transcription regulation</keyword>
<dbReference type="InterPro" id="IPR001845">
    <property type="entry name" value="HTH_ArsR_DNA-bd_dom"/>
</dbReference>
<feature type="compositionally biased region" description="Basic and acidic residues" evidence="4">
    <location>
        <begin position="99"/>
        <end position="113"/>
    </location>
</feature>
<dbReference type="GO" id="GO:0003700">
    <property type="term" value="F:DNA-binding transcription factor activity"/>
    <property type="evidence" value="ECO:0007669"/>
    <property type="project" value="InterPro"/>
</dbReference>
<keyword evidence="2" id="KW-0238">DNA-binding</keyword>
<protein>
    <submittedName>
        <fullName evidence="6">Helix-turn-helix domain-containing protein</fullName>
    </submittedName>
</protein>
<evidence type="ECO:0000259" key="5">
    <source>
        <dbReference type="SMART" id="SM00418"/>
    </source>
</evidence>
<evidence type="ECO:0000256" key="4">
    <source>
        <dbReference type="SAM" id="MobiDB-lite"/>
    </source>
</evidence>
<keyword evidence="3" id="KW-0804">Transcription</keyword>
<dbReference type="EMBL" id="LT629765">
    <property type="protein sequence ID" value="SDS45243.1"/>
    <property type="molecule type" value="Genomic_DNA"/>
</dbReference>
<dbReference type="Pfam" id="PF12840">
    <property type="entry name" value="HTH_20"/>
    <property type="match status" value="1"/>
</dbReference>
<dbReference type="CDD" id="cd00090">
    <property type="entry name" value="HTH_ARSR"/>
    <property type="match status" value="1"/>
</dbReference>
<evidence type="ECO:0000313" key="7">
    <source>
        <dbReference type="Proteomes" id="UP000182237"/>
    </source>
</evidence>
<proteinExistence type="predicted"/>
<keyword evidence="7" id="KW-1185">Reference proteome</keyword>
<evidence type="ECO:0000256" key="2">
    <source>
        <dbReference type="ARBA" id="ARBA00023125"/>
    </source>
</evidence>